<dbReference type="EMBL" id="KV750791">
    <property type="protein sequence ID" value="OCL03198.1"/>
    <property type="molecule type" value="Genomic_DNA"/>
</dbReference>
<organism evidence="1 2">
    <name type="scientific">Glonium stellatum</name>
    <dbReference type="NCBI Taxonomy" id="574774"/>
    <lineage>
        <taxon>Eukaryota</taxon>
        <taxon>Fungi</taxon>
        <taxon>Dikarya</taxon>
        <taxon>Ascomycota</taxon>
        <taxon>Pezizomycotina</taxon>
        <taxon>Dothideomycetes</taxon>
        <taxon>Pleosporomycetidae</taxon>
        <taxon>Gloniales</taxon>
        <taxon>Gloniaceae</taxon>
        <taxon>Glonium</taxon>
    </lineage>
</organism>
<evidence type="ECO:0000313" key="1">
    <source>
        <dbReference type="EMBL" id="OCL03198.1"/>
    </source>
</evidence>
<dbReference type="Proteomes" id="UP000250140">
    <property type="component" value="Unassembled WGS sequence"/>
</dbReference>
<dbReference type="PANTHER" id="PTHR10622:SF10">
    <property type="entry name" value="HET DOMAIN-CONTAINING PROTEIN"/>
    <property type="match status" value="1"/>
</dbReference>
<sequence>MWLLETTTLKPQLFLGDSTPYYAILSHTWGSHDKLQNLAGYVKIIRCCAEAASCGFKYAWVDACCIDKTNSAELSERATECYVYLVDATDPSGFGNNRWFTRGWTLQELLAPCSVIFFDSDWNEIGTKASQAEFICHNYVAQRMSWATRRETAREEDLAYCLLGIFDISMPMVYGEGRKAFRQLQLEIMKESTDQSLFAFSYRLNIGIRPIVCHLLAESPSLFRECGTIQAPGDGPAPEYSTTNKGLRIELPLAHCIGGFYSAFLNLTRKVCNIREL</sequence>
<accession>A0A8E2JN31</accession>
<dbReference type="OrthoDB" id="20872at2759"/>
<dbReference type="AlphaFoldDB" id="A0A8E2JN31"/>
<protein>
    <recommendedName>
        <fullName evidence="3">Heterokaryon incompatibility domain-containing protein</fullName>
    </recommendedName>
</protein>
<keyword evidence="2" id="KW-1185">Reference proteome</keyword>
<reference evidence="1 2" key="1">
    <citation type="journal article" date="2016" name="Nat. Commun.">
        <title>Ectomycorrhizal ecology is imprinted in the genome of the dominant symbiotic fungus Cenococcum geophilum.</title>
        <authorList>
            <consortium name="DOE Joint Genome Institute"/>
            <person name="Peter M."/>
            <person name="Kohler A."/>
            <person name="Ohm R.A."/>
            <person name="Kuo A."/>
            <person name="Krutzmann J."/>
            <person name="Morin E."/>
            <person name="Arend M."/>
            <person name="Barry K.W."/>
            <person name="Binder M."/>
            <person name="Choi C."/>
            <person name="Clum A."/>
            <person name="Copeland A."/>
            <person name="Grisel N."/>
            <person name="Haridas S."/>
            <person name="Kipfer T."/>
            <person name="LaButti K."/>
            <person name="Lindquist E."/>
            <person name="Lipzen A."/>
            <person name="Maire R."/>
            <person name="Meier B."/>
            <person name="Mihaltcheva S."/>
            <person name="Molinier V."/>
            <person name="Murat C."/>
            <person name="Poggeler S."/>
            <person name="Quandt C.A."/>
            <person name="Sperisen C."/>
            <person name="Tritt A."/>
            <person name="Tisserant E."/>
            <person name="Crous P.W."/>
            <person name="Henrissat B."/>
            <person name="Nehls U."/>
            <person name="Egli S."/>
            <person name="Spatafora J.W."/>
            <person name="Grigoriev I.V."/>
            <person name="Martin F.M."/>
        </authorList>
    </citation>
    <scope>NUCLEOTIDE SEQUENCE [LARGE SCALE GENOMIC DNA]</scope>
    <source>
        <strain evidence="1 2">CBS 207.34</strain>
    </source>
</reference>
<evidence type="ECO:0008006" key="3">
    <source>
        <dbReference type="Google" id="ProtNLM"/>
    </source>
</evidence>
<dbReference type="PANTHER" id="PTHR10622">
    <property type="entry name" value="HET DOMAIN-CONTAINING PROTEIN"/>
    <property type="match status" value="1"/>
</dbReference>
<evidence type="ECO:0000313" key="2">
    <source>
        <dbReference type="Proteomes" id="UP000250140"/>
    </source>
</evidence>
<name>A0A8E2JN31_9PEZI</name>
<gene>
    <name evidence="1" type="ORF">AOQ84DRAFT_400794</name>
</gene>
<proteinExistence type="predicted"/>